<name>M0M2Q8_9EURY</name>
<dbReference type="Gene3D" id="3.40.50.10300">
    <property type="entry name" value="CoaB-like"/>
    <property type="match status" value="1"/>
</dbReference>
<dbReference type="InterPro" id="IPR035929">
    <property type="entry name" value="CoaB-like_sf"/>
</dbReference>
<dbReference type="GO" id="GO:0004632">
    <property type="term" value="F:phosphopantothenate--cysteine ligase activity"/>
    <property type="evidence" value="ECO:0007669"/>
    <property type="project" value="UniProtKB-UniRule"/>
</dbReference>
<comment type="caution">
    <text evidence="3">Lacks conserved residue(s) required for the propagation of feature annotation.</text>
</comment>
<keyword evidence="3" id="KW-0479">Metal-binding</keyword>
<dbReference type="UniPathway" id="UPA00241"/>
<evidence type="ECO:0000313" key="7">
    <source>
        <dbReference type="EMBL" id="EMA39678.1"/>
    </source>
</evidence>
<dbReference type="Pfam" id="PF04127">
    <property type="entry name" value="DFP"/>
    <property type="match status" value="2"/>
</dbReference>
<dbReference type="InterPro" id="IPR007085">
    <property type="entry name" value="DNA/pantothenate-metab_flavo_C"/>
</dbReference>
<feature type="region of interest" description="Phosphopantothenate--cysteine ligase" evidence="3">
    <location>
        <begin position="184"/>
        <end position="424"/>
    </location>
</feature>
<dbReference type="PATRIC" id="fig|1227454.3.peg.1699"/>
<evidence type="ECO:0000313" key="8">
    <source>
        <dbReference type="Proteomes" id="UP000011607"/>
    </source>
</evidence>
<keyword evidence="3" id="KW-0288">FMN</keyword>
<reference evidence="7 8" key="1">
    <citation type="journal article" date="2014" name="PLoS Genet.">
        <title>Phylogenetically driven sequencing of extremely halophilic archaea reveals strategies for static and dynamic osmo-response.</title>
        <authorList>
            <person name="Becker E.A."/>
            <person name="Seitzer P.M."/>
            <person name="Tritt A."/>
            <person name="Larsen D."/>
            <person name="Krusor M."/>
            <person name="Yao A.I."/>
            <person name="Wu D."/>
            <person name="Madern D."/>
            <person name="Eisen J.A."/>
            <person name="Darling A.E."/>
            <person name="Facciotti M.T."/>
        </authorList>
    </citation>
    <scope>NUCLEOTIDE SEQUENCE [LARGE SCALE GENOMIC DNA]</scope>
    <source>
        <strain evidence="7 8">JCM 10879</strain>
    </source>
</reference>
<dbReference type="Proteomes" id="UP000011607">
    <property type="component" value="Unassembled WGS sequence"/>
</dbReference>
<feature type="binding site" evidence="3">
    <location>
        <position position="304"/>
    </location>
    <ligand>
        <name>CTP</name>
        <dbReference type="ChEBI" id="CHEBI:37563"/>
    </ligand>
</feature>
<proteinExistence type="inferred from homology"/>
<feature type="binding site" evidence="3">
    <location>
        <position position="313"/>
    </location>
    <ligand>
        <name>CTP</name>
        <dbReference type="ChEBI" id="CHEBI:37563"/>
    </ligand>
</feature>
<protein>
    <recommendedName>
        <fullName evidence="3">Coenzyme A biosynthesis bifunctional protein CoaBC</fullName>
    </recommendedName>
    <alternativeName>
        <fullName evidence="3">DNA/pantothenate metabolism flavoprotein</fullName>
    </alternativeName>
    <alternativeName>
        <fullName evidence="3">Phosphopantothenoylcysteine synthetase/decarboxylase</fullName>
        <shortName evidence="3">PPCS-PPCDC</shortName>
    </alternativeName>
    <domain>
        <recommendedName>
            <fullName evidence="3">Phosphopantothenoylcysteine decarboxylase</fullName>
            <shortName evidence="3">PPC decarboxylase</shortName>
            <shortName evidence="3">PPC-DC</shortName>
            <ecNumber evidence="3">4.1.1.36</ecNumber>
        </recommendedName>
        <alternativeName>
            <fullName evidence="3">CoaC</fullName>
        </alternativeName>
    </domain>
    <domain>
        <recommendedName>
            <fullName evidence="3">Phosphopantothenate--cysteine ligase</fullName>
            <ecNumber evidence="3">6.3.2.5</ecNumber>
        </recommendedName>
        <alternativeName>
            <fullName evidence="3">CoaB</fullName>
        </alternativeName>
        <alternativeName>
            <fullName evidence="3">Phosphopantothenoylcysteine synthetase</fullName>
            <shortName evidence="3">PPC synthetase</shortName>
            <shortName evidence="3">PPC-S</shortName>
        </alternativeName>
    </domain>
</protein>
<keyword evidence="1 3" id="KW-0210">Decarboxylase</keyword>
<dbReference type="GO" id="GO:0015941">
    <property type="term" value="P:pantothenate catabolic process"/>
    <property type="evidence" value="ECO:0007669"/>
    <property type="project" value="InterPro"/>
</dbReference>
<sequence length="424" mass="44388">MLEGVNVALGVTGSIAAVKTVELAHELRRRGAEVRAVMTDSARGIVHPWAVEFATDDDVVTEITGSVEHVELCGRDGWADVFLIAPATANTVGKIAGAVDDTPVTTCATTALGADTPVVIAPAMHEPMYDHPGVLEAIDTVAAWGVDFVDPRIEEGKAKIATEEAICCAVARAAGDGALEGEHVVVTSGATAEAIDPVRVLTNRASGRMGRAVARACYVRGADVTLVHGVVGPQSLERATEGADPVPYADVRQVERAAEMLETTRSVCLGDEAERGDDGRDGNEDSGIDESRADVLVSAAAIGDYTVERSEEKIRSGQDLCLDLESTPKLIDEVRATRPDIPIVGFKAETSGDESEMITQARETLERAGLAFVVANDASVMGSDRTKALFVHEEDAARYEGPKSGLADEIADSIAAVVGTLSSA</sequence>
<feature type="region of interest" description="Disordered" evidence="4">
    <location>
        <begin position="268"/>
        <end position="290"/>
    </location>
</feature>
<comment type="catalytic activity">
    <reaction evidence="3">
        <text>N-[(R)-4-phosphopantothenoyl]-L-cysteine + H(+) = (R)-4'-phosphopantetheine + CO2</text>
        <dbReference type="Rhea" id="RHEA:16793"/>
        <dbReference type="ChEBI" id="CHEBI:15378"/>
        <dbReference type="ChEBI" id="CHEBI:16526"/>
        <dbReference type="ChEBI" id="CHEBI:59458"/>
        <dbReference type="ChEBI" id="CHEBI:61723"/>
        <dbReference type="EC" id="4.1.1.36"/>
    </reaction>
</comment>
<dbReference type="Pfam" id="PF02441">
    <property type="entry name" value="Flavoprotein"/>
    <property type="match status" value="1"/>
</dbReference>
<keyword evidence="8" id="KW-1185">Reference proteome</keyword>
<evidence type="ECO:0000259" key="5">
    <source>
        <dbReference type="Pfam" id="PF02441"/>
    </source>
</evidence>
<dbReference type="RefSeq" id="WP_006672615.1">
    <property type="nucleotide sequence ID" value="NZ_AOMA01000080.1"/>
</dbReference>
<keyword evidence="2 3" id="KW-0456">Lyase</keyword>
<dbReference type="GO" id="GO:0004633">
    <property type="term" value="F:phosphopantothenoylcysteine decarboxylase activity"/>
    <property type="evidence" value="ECO:0007669"/>
    <property type="project" value="UniProtKB-UniRule"/>
</dbReference>
<dbReference type="EC" id="6.3.2.5" evidence="3"/>
<feature type="compositionally biased region" description="Basic and acidic residues" evidence="4">
    <location>
        <begin position="272"/>
        <end position="290"/>
    </location>
</feature>
<comment type="similarity">
    <text evidence="3">In the N-terminal section; belongs to the HFCD (homo-oligomeric flavin containing Cys decarboxylase) superfamily.</text>
</comment>
<dbReference type="GO" id="GO:0046872">
    <property type="term" value="F:metal ion binding"/>
    <property type="evidence" value="ECO:0007669"/>
    <property type="project" value="UniProtKB-KW"/>
</dbReference>
<dbReference type="GO" id="GO:0071513">
    <property type="term" value="C:phosphopantothenoylcysteine decarboxylase complex"/>
    <property type="evidence" value="ECO:0007669"/>
    <property type="project" value="TreeGrafter"/>
</dbReference>
<evidence type="ECO:0000259" key="6">
    <source>
        <dbReference type="Pfam" id="PF04127"/>
    </source>
</evidence>
<dbReference type="SUPFAM" id="SSF102645">
    <property type="entry name" value="CoaB-like"/>
    <property type="match status" value="1"/>
</dbReference>
<evidence type="ECO:0000256" key="1">
    <source>
        <dbReference type="ARBA" id="ARBA00022793"/>
    </source>
</evidence>
<keyword evidence="3" id="KW-0460">Magnesium</keyword>
<comment type="similarity">
    <text evidence="3">In the C-terminal section; belongs to the PPC synthetase family.</text>
</comment>
<dbReference type="InterPro" id="IPR005252">
    <property type="entry name" value="CoaBC"/>
</dbReference>
<evidence type="ECO:0000256" key="2">
    <source>
        <dbReference type="ARBA" id="ARBA00023239"/>
    </source>
</evidence>
<comment type="cofactor">
    <cofactor evidence="3">
        <name>Mg(2+)</name>
        <dbReference type="ChEBI" id="CHEBI:18420"/>
    </cofactor>
</comment>
<dbReference type="GO" id="GO:0010181">
    <property type="term" value="F:FMN binding"/>
    <property type="evidence" value="ECO:0007669"/>
    <property type="project" value="UniProtKB-UniRule"/>
</dbReference>
<dbReference type="OrthoDB" id="10536at2157"/>
<feature type="domain" description="DNA/pantothenate metabolism flavoprotein C-terminal" evidence="6">
    <location>
        <begin position="179"/>
        <end position="265"/>
    </location>
</feature>
<gene>
    <name evidence="3" type="primary">coaBC</name>
    <name evidence="7" type="ORF">C446_08421</name>
</gene>
<comment type="function">
    <text evidence="3">Catalyzes two sequential steps in the biosynthesis of coenzyme A. In the first step cysteine is conjugated to 4'-phosphopantothenate to form 4-phosphopantothenoylcysteine. In the second step the latter compound is decarboxylated to form 4'-phosphopantotheine.</text>
</comment>
<dbReference type="GO" id="GO:0015937">
    <property type="term" value="P:coenzyme A biosynthetic process"/>
    <property type="evidence" value="ECO:0007669"/>
    <property type="project" value="UniProtKB-UniRule"/>
</dbReference>
<dbReference type="HAMAP" id="MF_02225">
    <property type="entry name" value="CoaBC"/>
    <property type="match status" value="1"/>
</dbReference>
<evidence type="ECO:0000256" key="3">
    <source>
        <dbReference type="HAMAP-Rule" id="MF_02225"/>
    </source>
</evidence>
<dbReference type="NCBIfam" id="TIGR00521">
    <property type="entry name" value="coaBC_dfp"/>
    <property type="match status" value="1"/>
</dbReference>
<evidence type="ECO:0000256" key="4">
    <source>
        <dbReference type="SAM" id="MobiDB-lite"/>
    </source>
</evidence>
<comment type="cofactor">
    <cofactor evidence="3">
        <name>FMN</name>
        <dbReference type="ChEBI" id="CHEBI:58210"/>
    </cofactor>
    <text evidence="3">Binds 1 FMN per subunit.</text>
</comment>
<accession>M0M2Q8</accession>
<dbReference type="EMBL" id="AOMA01000080">
    <property type="protein sequence ID" value="EMA39678.1"/>
    <property type="molecule type" value="Genomic_DNA"/>
</dbReference>
<comment type="pathway">
    <text evidence="3">Cofactor biosynthesis; coenzyme A biosynthesis.</text>
</comment>
<dbReference type="Gene3D" id="3.40.50.1950">
    <property type="entry name" value="Flavin prenyltransferase-like"/>
    <property type="match status" value="1"/>
</dbReference>
<feature type="domain" description="DNA/pantothenate metabolism flavoprotein C-terminal" evidence="6">
    <location>
        <begin position="292"/>
        <end position="416"/>
    </location>
</feature>
<feature type="region of interest" description="Phosphopantothenoylcysteine decarboxylase" evidence="3">
    <location>
        <begin position="1"/>
        <end position="183"/>
    </location>
</feature>
<comment type="catalytic activity">
    <reaction evidence="3">
        <text>(R)-4'-phosphopantothenate + L-cysteine + CTP = N-[(R)-4-phosphopantothenoyl]-L-cysteine + CMP + diphosphate + H(+)</text>
        <dbReference type="Rhea" id="RHEA:19397"/>
        <dbReference type="ChEBI" id="CHEBI:10986"/>
        <dbReference type="ChEBI" id="CHEBI:15378"/>
        <dbReference type="ChEBI" id="CHEBI:33019"/>
        <dbReference type="ChEBI" id="CHEBI:35235"/>
        <dbReference type="ChEBI" id="CHEBI:37563"/>
        <dbReference type="ChEBI" id="CHEBI:59458"/>
        <dbReference type="ChEBI" id="CHEBI:60377"/>
        <dbReference type="EC" id="6.3.2.5"/>
    </reaction>
</comment>
<dbReference type="InterPro" id="IPR036551">
    <property type="entry name" value="Flavin_trans-like"/>
</dbReference>
<feature type="domain" description="Flavoprotein" evidence="5">
    <location>
        <begin position="6"/>
        <end position="156"/>
    </location>
</feature>
<keyword evidence="3" id="KW-0285">Flavoprotein</keyword>
<dbReference type="eggNOG" id="arCOG01704">
    <property type="taxonomic scope" value="Archaea"/>
</dbReference>
<dbReference type="PANTHER" id="PTHR14359">
    <property type="entry name" value="HOMO-OLIGOMERIC FLAVIN CONTAINING CYS DECARBOXYLASE FAMILY"/>
    <property type="match status" value="1"/>
</dbReference>
<dbReference type="STRING" id="1227454.C446_08421"/>
<comment type="caution">
    <text evidence="7">The sequence shown here is derived from an EMBL/GenBank/DDBJ whole genome shotgun (WGS) entry which is preliminary data.</text>
</comment>
<dbReference type="EC" id="4.1.1.36" evidence="3"/>
<dbReference type="AlphaFoldDB" id="M0M2Q8"/>
<keyword evidence="3" id="KW-0511">Multifunctional enzyme</keyword>
<dbReference type="InterPro" id="IPR003382">
    <property type="entry name" value="Flavoprotein"/>
</dbReference>
<organism evidence="7 8">
    <name type="scientific">Halobiforma nitratireducens JCM 10879</name>
    <dbReference type="NCBI Taxonomy" id="1227454"/>
    <lineage>
        <taxon>Archaea</taxon>
        <taxon>Methanobacteriati</taxon>
        <taxon>Methanobacteriota</taxon>
        <taxon>Stenosarchaea group</taxon>
        <taxon>Halobacteria</taxon>
        <taxon>Halobacteriales</taxon>
        <taxon>Natrialbaceae</taxon>
        <taxon>Halobiforma</taxon>
    </lineage>
</organism>
<dbReference type="PANTHER" id="PTHR14359:SF6">
    <property type="entry name" value="PHOSPHOPANTOTHENOYLCYSTEINE DECARBOXYLASE"/>
    <property type="match status" value="1"/>
</dbReference>
<keyword evidence="3 7" id="KW-0436">Ligase</keyword>
<feature type="binding site" evidence="3">
    <location>
        <position position="346"/>
    </location>
    <ligand>
        <name>CTP</name>
        <dbReference type="ChEBI" id="CHEBI:37563"/>
    </ligand>
</feature>
<dbReference type="SUPFAM" id="SSF52507">
    <property type="entry name" value="Homo-oligomeric flavin-containing Cys decarboxylases, HFCD"/>
    <property type="match status" value="1"/>
</dbReference>